<dbReference type="AlphaFoldDB" id="A0A8H8SZG6"/>
<dbReference type="Proteomes" id="UP000650533">
    <property type="component" value="Chromosome 10"/>
</dbReference>
<evidence type="ECO:0000313" key="2">
    <source>
        <dbReference type="Proteomes" id="UP000650533"/>
    </source>
</evidence>
<dbReference type="KEGG" id="rsx:RhiXN_08445"/>
<evidence type="ECO:0000313" key="1">
    <source>
        <dbReference type="EMBL" id="QRW23409.1"/>
    </source>
</evidence>
<accession>A0A8H8SZG6</accession>
<protein>
    <submittedName>
        <fullName evidence="1">Uncharacterized protein</fullName>
    </submittedName>
</protein>
<dbReference type="RefSeq" id="XP_043183646.1">
    <property type="nucleotide sequence ID" value="XM_043328261.1"/>
</dbReference>
<gene>
    <name evidence="1" type="ORF">RhiXN_08445</name>
</gene>
<name>A0A8H8SZG6_9AGAM</name>
<proteinExistence type="predicted"/>
<reference evidence="1" key="1">
    <citation type="submission" date="2020-05" db="EMBL/GenBank/DDBJ databases">
        <title>Evolutionary and genomic comparisons of hybrid uninucleate and nonhybrid Rhizoctonia fungi.</title>
        <authorList>
            <person name="Li C."/>
            <person name="Chen X."/>
        </authorList>
    </citation>
    <scope>NUCLEOTIDE SEQUENCE</scope>
    <source>
        <strain evidence="1">AG-1 IA</strain>
    </source>
</reference>
<organism evidence="1 2">
    <name type="scientific">Rhizoctonia solani</name>
    <dbReference type="NCBI Taxonomy" id="456999"/>
    <lineage>
        <taxon>Eukaryota</taxon>
        <taxon>Fungi</taxon>
        <taxon>Dikarya</taxon>
        <taxon>Basidiomycota</taxon>
        <taxon>Agaricomycotina</taxon>
        <taxon>Agaricomycetes</taxon>
        <taxon>Cantharellales</taxon>
        <taxon>Ceratobasidiaceae</taxon>
        <taxon>Rhizoctonia</taxon>
    </lineage>
</organism>
<sequence>MYSQYRYPLRIIGILVLTYLNRRAESNERAAPKVDIKRPIISSALAPSEHFAAPQASSQNSDLARACSEQREDRFMPCRLASGLLRRLASYTPSTAARLCVSFLSHSPSRRSRELVWAAQPRARLAVERPRSTLAASQPHGLPSLTSLHIVADAGERAEDKF</sequence>
<dbReference type="GeneID" id="67030724"/>
<dbReference type="EMBL" id="CP059667">
    <property type="protein sequence ID" value="QRW23409.1"/>
    <property type="molecule type" value="Genomic_DNA"/>
</dbReference>